<evidence type="ECO:0000256" key="7">
    <source>
        <dbReference type="ARBA" id="ARBA00023136"/>
    </source>
</evidence>
<keyword evidence="2" id="KW-0808">Transferase</keyword>
<dbReference type="InterPro" id="IPR012338">
    <property type="entry name" value="Beta-lactam/transpept-like"/>
</dbReference>
<keyword evidence="6" id="KW-1133">Transmembrane helix</keyword>
<evidence type="ECO:0000256" key="3">
    <source>
        <dbReference type="ARBA" id="ARBA00022692"/>
    </source>
</evidence>
<evidence type="ECO:0000256" key="4">
    <source>
        <dbReference type="ARBA" id="ARBA00022960"/>
    </source>
</evidence>
<dbReference type="GO" id="GO:0030288">
    <property type="term" value="C:outer membrane-bounded periplasmic space"/>
    <property type="evidence" value="ECO:0007669"/>
    <property type="project" value="TreeGrafter"/>
</dbReference>
<name>A0A2X3EQ48_KLEPN</name>
<keyword evidence="3" id="KW-0812">Transmembrane</keyword>
<dbReference type="FunFam" id="3.40.710.10:FF:000013">
    <property type="entry name" value="Penicillin-binding protein 1A"/>
    <property type="match status" value="1"/>
</dbReference>
<gene>
    <name evidence="9" type="primary">mrcA_5</name>
    <name evidence="9" type="ORF">NCTC9128_02472</name>
</gene>
<protein>
    <submittedName>
        <fullName evidence="9">Peptidoglycan synthetase</fullName>
    </submittedName>
</protein>
<dbReference type="AlphaFoldDB" id="A0A2X3EQ48"/>
<keyword evidence="8" id="KW-0961">Cell wall biogenesis/degradation</keyword>
<reference evidence="9 10" key="1">
    <citation type="submission" date="2018-06" db="EMBL/GenBank/DDBJ databases">
        <authorList>
            <consortium name="Pathogen Informatics"/>
            <person name="Doyle S."/>
        </authorList>
    </citation>
    <scope>NUCLEOTIDE SEQUENCE [LARGE SCALE GENOMIC DNA]</scope>
    <source>
        <strain evidence="9 10">NCTC9128</strain>
    </source>
</reference>
<dbReference type="PANTHER" id="PTHR32282">
    <property type="entry name" value="BINDING PROTEIN TRANSPEPTIDASE, PUTATIVE-RELATED"/>
    <property type="match status" value="1"/>
</dbReference>
<evidence type="ECO:0000256" key="2">
    <source>
        <dbReference type="ARBA" id="ARBA00022679"/>
    </source>
</evidence>
<sequence>MVLSRMLSEGYITQAQYDEARSEPIDASYHAPKIAFSAPYLSEMVRQEMVNRYGEQAYEDGYRVYTTITRKNQQAAQQAVRNNVLDYDMRHGYRGPASVLWKVGETPWETKKIVDSLKRPVWLRSAFPGGGHLRECPGGCRAVG</sequence>
<evidence type="ECO:0000256" key="6">
    <source>
        <dbReference type="ARBA" id="ARBA00022989"/>
    </source>
</evidence>
<dbReference type="EMBL" id="UAWN01000012">
    <property type="protein sequence ID" value="SQC14389.1"/>
    <property type="molecule type" value="Genomic_DNA"/>
</dbReference>
<dbReference type="GO" id="GO:0008955">
    <property type="term" value="F:peptidoglycan glycosyltransferase activity"/>
    <property type="evidence" value="ECO:0007669"/>
    <property type="project" value="TreeGrafter"/>
</dbReference>
<keyword evidence="7" id="KW-0472">Membrane</keyword>
<evidence type="ECO:0000256" key="8">
    <source>
        <dbReference type="ARBA" id="ARBA00023316"/>
    </source>
</evidence>
<dbReference type="GO" id="GO:0008360">
    <property type="term" value="P:regulation of cell shape"/>
    <property type="evidence" value="ECO:0007669"/>
    <property type="project" value="UniProtKB-KW"/>
</dbReference>
<organism evidence="9 10">
    <name type="scientific">Klebsiella pneumoniae</name>
    <dbReference type="NCBI Taxonomy" id="573"/>
    <lineage>
        <taxon>Bacteria</taxon>
        <taxon>Pseudomonadati</taxon>
        <taxon>Pseudomonadota</taxon>
        <taxon>Gammaproteobacteria</taxon>
        <taxon>Enterobacterales</taxon>
        <taxon>Enterobacteriaceae</taxon>
        <taxon>Klebsiella/Raoultella group</taxon>
        <taxon>Klebsiella</taxon>
        <taxon>Klebsiella pneumoniae complex</taxon>
    </lineage>
</organism>
<dbReference type="InterPro" id="IPR050396">
    <property type="entry name" value="Glycosyltr_51/Transpeptidase"/>
</dbReference>
<dbReference type="Gene3D" id="3.40.710.10">
    <property type="entry name" value="DD-peptidase/beta-lactamase superfamily"/>
    <property type="match status" value="1"/>
</dbReference>
<dbReference type="Proteomes" id="UP000251088">
    <property type="component" value="Unassembled WGS sequence"/>
</dbReference>
<accession>A0A2X3EQ48</accession>
<dbReference type="SUPFAM" id="SSF56601">
    <property type="entry name" value="beta-lactamase/transpeptidase-like"/>
    <property type="match status" value="1"/>
</dbReference>
<keyword evidence="4" id="KW-0133">Cell shape</keyword>
<dbReference type="PANTHER" id="PTHR32282:SF27">
    <property type="entry name" value="PENICILLIN-BINDING PROTEIN 1A"/>
    <property type="match status" value="1"/>
</dbReference>
<evidence type="ECO:0000313" key="10">
    <source>
        <dbReference type="Proteomes" id="UP000251088"/>
    </source>
</evidence>
<keyword evidence="1" id="KW-0328">Glycosyltransferase</keyword>
<evidence type="ECO:0000313" key="9">
    <source>
        <dbReference type="EMBL" id="SQC14389.1"/>
    </source>
</evidence>
<proteinExistence type="predicted"/>
<dbReference type="GO" id="GO:0009252">
    <property type="term" value="P:peptidoglycan biosynthetic process"/>
    <property type="evidence" value="ECO:0007669"/>
    <property type="project" value="UniProtKB-KW"/>
</dbReference>
<evidence type="ECO:0000256" key="1">
    <source>
        <dbReference type="ARBA" id="ARBA00022676"/>
    </source>
</evidence>
<keyword evidence="5" id="KW-0573">Peptidoglycan synthesis</keyword>
<evidence type="ECO:0000256" key="5">
    <source>
        <dbReference type="ARBA" id="ARBA00022984"/>
    </source>
</evidence>
<dbReference type="GO" id="GO:0071555">
    <property type="term" value="P:cell wall organization"/>
    <property type="evidence" value="ECO:0007669"/>
    <property type="project" value="UniProtKB-KW"/>
</dbReference>